<keyword evidence="5 9" id="KW-0378">Hydrolase</keyword>
<dbReference type="InterPro" id="IPR043137">
    <property type="entry name" value="GGT_ssub_C"/>
</dbReference>
<dbReference type="InterPro" id="IPR000101">
    <property type="entry name" value="GGT_peptidase"/>
</dbReference>
<evidence type="ECO:0000256" key="4">
    <source>
        <dbReference type="ARBA" id="ARBA00022679"/>
    </source>
</evidence>
<keyword evidence="6 9" id="KW-0865">Zymogen</keyword>
<dbReference type="Proteomes" id="UP001165044">
    <property type="component" value="Unassembled WGS sequence"/>
</dbReference>
<evidence type="ECO:0000256" key="7">
    <source>
        <dbReference type="ARBA" id="ARBA00023315"/>
    </source>
</evidence>
<evidence type="ECO:0000256" key="6">
    <source>
        <dbReference type="ARBA" id="ARBA00023145"/>
    </source>
</evidence>
<protein>
    <recommendedName>
        <fullName evidence="9">Glutathione hydrolase proenzyme</fullName>
        <ecNumber evidence="9">2.3.2.2</ecNumber>
        <ecNumber evidence="9">3.4.19.13</ecNumber>
    </recommendedName>
    <component>
        <recommendedName>
            <fullName evidence="9">Glutathione hydrolase large chain</fullName>
        </recommendedName>
    </component>
    <component>
        <recommendedName>
            <fullName evidence="9">Glutathione hydrolase small chain</fullName>
        </recommendedName>
    </component>
</protein>
<evidence type="ECO:0000313" key="11">
    <source>
        <dbReference type="Proteomes" id="UP001165044"/>
    </source>
</evidence>
<dbReference type="PANTHER" id="PTHR43199">
    <property type="entry name" value="GLUTATHIONE HYDROLASE"/>
    <property type="match status" value="1"/>
</dbReference>
<evidence type="ECO:0000256" key="1">
    <source>
        <dbReference type="ARBA" id="ARBA00001049"/>
    </source>
</evidence>
<dbReference type="PROSITE" id="PS00462">
    <property type="entry name" value="G_GLU_TRANSPEPTIDASE"/>
    <property type="match status" value="1"/>
</dbReference>
<dbReference type="InterPro" id="IPR029055">
    <property type="entry name" value="Ntn_hydrolases_N"/>
</dbReference>
<dbReference type="NCBIfam" id="TIGR00066">
    <property type="entry name" value="g_glut_trans"/>
    <property type="match status" value="1"/>
</dbReference>
<reference evidence="10" key="1">
    <citation type="journal article" date="2023" name="Antonie Van Leeuwenhoek">
        <title>Mesoterricola silvestris gen. nov., sp. nov., Mesoterricola sediminis sp. nov., Geothrix oryzae sp. nov., Geothrix edaphica sp. nov., Geothrix rubra sp. nov., and Geothrix limicola sp. nov., six novel members of Acidobacteriota isolated from soils.</title>
        <authorList>
            <person name="Itoh H."/>
            <person name="Sugisawa Y."/>
            <person name="Mise K."/>
            <person name="Xu Z."/>
            <person name="Kuniyasu M."/>
            <person name="Ushijima N."/>
            <person name="Kawano K."/>
            <person name="Kobayashi E."/>
            <person name="Shiratori Y."/>
            <person name="Masuda Y."/>
            <person name="Senoo K."/>
        </authorList>
    </citation>
    <scope>NUCLEOTIDE SEQUENCE</scope>
    <source>
        <strain evidence="10">Red802</strain>
    </source>
</reference>
<comment type="catalytic activity">
    <reaction evidence="1 9">
        <text>an S-substituted glutathione + H2O = an S-substituted L-cysteinylglycine + L-glutamate</text>
        <dbReference type="Rhea" id="RHEA:59468"/>
        <dbReference type="ChEBI" id="CHEBI:15377"/>
        <dbReference type="ChEBI" id="CHEBI:29985"/>
        <dbReference type="ChEBI" id="CHEBI:90779"/>
        <dbReference type="ChEBI" id="CHEBI:143103"/>
        <dbReference type="EC" id="3.4.19.13"/>
    </reaction>
</comment>
<evidence type="ECO:0000256" key="3">
    <source>
        <dbReference type="ARBA" id="ARBA00009381"/>
    </source>
</evidence>
<comment type="PTM">
    <text evidence="9">Cleaved by autocatalysis into a large and a small subunit.</text>
</comment>
<dbReference type="InterPro" id="IPR043138">
    <property type="entry name" value="GGT_lsub"/>
</dbReference>
<dbReference type="Pfam" id="PF01019">
    <property type="entry name" value="G_glu_transpept"/>
    <property type="match status" value="1"/>
</dbReference>
<sequence length="554" mass="59163">MRLRSLLFLFSALALLAQTPQPLRRGLVVSQERLASEAGAQVLREGGSAVDAAVATAFALAVVHPAAGNLGGGGFLLSRPTSGQASFIDFRETAPAVAHPRLWLKADGTYDEAKHHDSLASVGVPGTVAGLREAWKREGRLPWARLVSPAIRLAREGFVLTENQAASLAEQLPAFARHAPTLAQFSRKGAPLRAGDRLVQRDLVRTLVRLSKDWTDFYRGETARLVVRDMKANGGLITAADLRAYRPVRREPLRGTYRGYELLAAPPPSSGGQVLIEALNILEGYDLKATGPGSPAAVHLTAEALRRAFADRAQFIGDPGFNPDIPMARLLSKTYAAELRATIRPDRASASDPARFSWEPDRPHTTHLSVLDRDGNAVSLTYTLEESYGLRRIVPGAGFLLNNELGDFNAGPGLTDATGRIGTAPNLAQPGKRPLSSMCPVILVKDGAVFMVSGSPGGRTIPATVLNTVLNVVDFGMGVRAAVDAPRFHHQWLPDRIQVEASIPAATQEALKNLGHALKGVPKQGCAQVILVRAGQAEGAADTKRWPDSGVAVE</sequence>
<dbReference type="RefSeq" id="WP_285609887.1">
    <property type="nucleotide sequence ID" value="NZ_BSDC01000003.1"/>
</dbReference>
<keyword evidence="11" id="KW-1185">Reference proteome</keyword>
<keyword evidence="4 9" id="KW-0808">Transferase</keyword>
<dbReference type="EC" id="3.4.19.13" evidence="9"/>
<evidence type="ECO:0000256" key="8">
    <source>
        <dbReference type="ARBA" id="ARBA00047417"/>
    </source>
</evidence>
<dbReference type="InterPro" id="IPR055262">
    <property type="entry name" value="GGT_CS"/>
</dbReference>
<dbReference type="EC" id="2.3.2.2" evidence="9"/>
<dbReference type="PRINTS" id="PR01210">
    <property type="entry name" value="GGTRANSPTASE"/>
</dbReference>
<comment type="caution">
    <text evidence="10">The sequence shown here is derived from an EMBL/GenBank/DDBJ whole genome shotgun (WGS) entry which is preliminary data.</text>
</comment>
<evidence type="ECO:0000256" key="5">
    <source>
        <dbReference type="ARBA" id="ARBA00022801"/>
    </source>
</evidence>
<accession>A0ABQ5Q0K1</accession>
<evidence type="ECO:0000256" key="9">
    <source>
        <dbReference type="RuleBase" id="RU368036"/>
    </source>
</evidence>
<keyword evidence="7 9" id="KW-0012">Acyltransferase</keyword>
<dbReference type="EMBL" id="BSDC01000003">
    <property type="protein sequence ID" value="GLH68157.1"/>
    <property type="molecule type" value="Genomic_DNA"/>
</dbReference>
<dbReference type="Gene3D" id="3.60.20.40">
    <property type="match status" value="1"/>
</dbReference>
<gene>
    <name evidence="10" type="primary">ggt_2</name>
    <name evidence="10" type="ORF">GETHED_25210</name>
</gene>
<evidence type="ECO:0000313" key="10">
    <source>
        <dbReference type="EMBL" id="GLH68157.1"/>
    </source>
</evidence>
<comment type="catalytic activity">
    <reaction evidence="2 9">
        <text>glutathione + H2O = L-cysteinylglycine + L-glutamate</text>
        <dbReference type="Rhea" id="RHEA:28807"/>
        <dbReference type="ChEBI" id="CHEBI:15377"/>
        <dbReference type="ChEBI" id="CHEBI:29985"/>
        <dbReference type="ChEBI" id="CHEBI:57925"/>
        <dbReference type="ChEBI" id="CHEBI:61694"/>
        <dbReference type="EC" id="3.4.19.13"/>
    </reaction>
</comment>
<organism evidence="10 11">
    <name type="scientific">Geothrix edaphica</name>
    <dbReference type="NCBI Taxonomy" id="2927976"/>
    <lineage>
        <taxon>Bacteria</taxon>
        <taxon>Pseudomonadati</taxon>
        <taxon>Acidobacteriota</taxon>
        <taxon>Holophagae</taxon>
        <taxon>Holophagales</taxon>
        <taxon>Holophagaceae</taxon>
        <taxon>Geothrix</taxon>
    </lineage>
</organism>
<proteinExistence type="inferred from homology"/>
<dbReference type="PANTHER" id="PTHR43199:SF1">
    <property type="entry name" value="GLUTATHIONE HYDROLASE PROENZYME"/>
    <property type="match status" value="1"/>
</dbReference>
<dbReference type="InterPro" id="IPR051792">
    <property type="entry name" value="GGT_bact"/>
</dbReference>
<comment type="similarity">
    <text evidence="3 9">Belongs to the gamma-glutamyltransferase family.</text>
</comment>
<comment type="catalytic activity">
    <reaction evidence="8 9">
        <text>an N-terminal (5-L-glutamyl)-[peptide] + an alpha-amino acid = 5-L-glutamyl amino acid + an N-terminal L-alpha-aminoacyl-[peptide]</text>
        <dbReference type="Rhea" id="RHEA:23904"/>
        <dbReference type="Rhea" id="RHEA-COMP:9780"/>
        <dbReference type="Rhea" id="RHEA-COMP:9795"/>
        <dbReference type="ChEBI" id="CHEBI:77644"/>
        <dbReference type="ChEBI" id="CHEBI:78597"/>
        <dbReference type="ChEBI" id="CHEBI:78599"/>
        <dbReference type="ChEBI" id="CHEBI:78608"/>
        <dbReference type="EC" id="2.3.2.2"/>
    </reaction>
</comment>
<comment type="subunit">
    <text evidence="9">This enzyme consists of two polypeptide chains, which are synthesized in precursor form from a single polypeptide.</text>
</comment>
<dbReference type="Gene3D" id="1.10.246.130">
    <property type="match status" value="1"/>
</dbReference>
<keyword evidence="9" id="KW-0317">Glutathione biosynthesis</keyword>
<dbReference type="SUPFAM" id="SSF56235">
    <property type="entry name" value="N-terminal nucleophile aminohydrolases (Ntn hydrolases)"/>
    <property type="match status" value="1"/>
</dbReference>
<evidence type="ECO:0000256" key="2">
    <source>
        <dbReference type="ARBA" id="ARBA00001089"/>
    </source>
</evidence>
<name>A0ABQ5Q0K1_9BACT</name>
<comment type="pathway">
    <text evidence="9">Sulfur metabolism; glutathione metabolism.</text>
</comment>